<dbReference type="CDD" id="cd02440">
    <property type="entry name" value="AdoMet_MTases"/>
    <property type="match status" value="1"/>
</dbReference>
<dbReference type="AlphaFoldDB" id="A0A1V6N112"/>
<dbReference type="Gene3D" id="3.40.50.150">
    <property type="entry name" value="Vaccinia Virus protein VP39"/>
    <property type="match status" value="1"/>
</dbReference>
<dbReference type="PANTHER" id="PTHR44068:SF11">
    <property type="entry name" value="GERANYL DIPHOSPHATE 2-C-METHYLTRANSFERASE"/>
    <property type="match status" value="1"/>
</dbReference>
<dbReference type="InterPro" id="IPR050447">
    <property type="entry name" value="Erg6_SMT_methyltransf"/>
</dbReference>
<sequence length="245" mass="28270">MNKYPRTEKYESQWVEENWMGPNPLQLLEELCNNMKLGPDMKVLDMGCGKGLTSIFLAKEFGVTVFANDLWIDPTENFERFKEAGVSDRVFPIKAEAHSLPYAEGFFDAAIAIDSYQYFGADEIYFPTTFSKLVKSGGQFGIVCPGLMQEFKNGYPETHKSFWYEDMFSFHSADWWKNLWEKTGIVNISSCYNIPDAKEIWYPFAHWAREHFSSQKEEIGFDDVEFLDADAQNQITLIAMTAVKK</sequence>
<keyword evidence="3" id="KW-1185">Reference proteome</keyword>
<dbReference type="OrthoDB" id="1018at2157"/>
<feature type="domain" description="Methyltransferase" evidence="1">
    <location>
        <begin position="43"/>
        <end position="138"/>
    </location>
</feature>
<comment type="caution">
    <text evidence="2">The sequence shown here is derived from an EMBL/GenBank/DDBJ whole genome shotgun (WGS) entry which is preliminary data.</text>
</comment>
<evidence type="ECO:0000313" key="3">
    <source>
        <dbReference type="Proteomes" id="UP000191661"/>
    </source>
</evidence>
<keyword evidence="2" id="KW-0808">Transferase</keyword>
<reference evidence="2 3" key="1">
    <citation type="submission" date="2014-12" db="EMBL/GenBank/DDBJ databases">
        <title>Genome sequence of Methanobrevibacter arboriphilicus DH1, DSM1125.</title>
        <authorList>
            <person name="Poehlein A."/>
            <person name="Thauer R.K."/>
            <person name="Seedorf H."/>
            <person name="Daniel R."/>
        </authorList>
    </citation>
    <scope>NUCLEOTIDE SEQUENCE [LARGE SCALE GENOMIC DNA]</scope>
    <source>
        <strain evidence="2 3">DH1</strain>
    </source>
</reference>
<dbReference type="RefSeq" id="WP_080460729.1">
    <property type="nucleotide sequence ID" value="NZ_JXMW01000017.1"/>
</dbReference>
<dbReference type="Pfam" id="PF13649">
    <property type="entry name" value="Methyltransf_25"/>
    <property type="match status" value="1"/>
</dbReference>
<dbReference type="SUPFAM" id="SSF53335">
    <property type="entry name" value="S-adenosyl-L-methionine-dependent methyltransferases"/>
    <property type="match status" value="1"/>
</dbReference>
<dbReference type="GO" id="GO:0008168">
    <property type="term" value="F:methyltransferase activity"/>
    <property type="evidence" value="ECO:0007669"/>
    <property type="project" value="UniProtKB-KW"/>
</dbReference>
<organism evidence="2 3">
    <name type="scientific">Methanobrevibacter arboriphilus JCM 13429 = DSM 1125</name>
    <dbReference type="NCBI Taxonomy" id="1300164"/>
    <lineage>
        <taxon>Archaea</taxon>
        <taxon>Methanobacteriati</taxon>
        <taxon>Methanobacteriota</taxon>
        <taxon>Methanomada group</taxon>
        <taxon>Methanobacteria</taxon>
        <taxon>Methanobacteriales</taxon>
        <taxon>Methanobacteriaceae</taxon>
        <taxon>Methanobrevibacter</taxon>
    </lineage>
</organism>
<evidence type="ECO:0000313" key="2">
    <source>
        <dbReference type="EMBL" id="OQD58388.1"/>
    </source>
</evidence>
<dbReference type="GO" id="GO:0032259">
    <property type="term" value="P:methylation"/>
    <property type="evidence" value="ECO:0007669"/>
    <property type="project" value="UniProtKB-KW"/>
</dbReference>
<dbReference type="PANTHER" id="PTHR44068">
    <property type="entry name" value="ZGC:194242"/>
    <property type="match status" value="1"/>
</dbReference>
<evidence type="ECO:0000259" key="1">
    <source>
        <dbReference type="Pfam" id="PF13649"/>
    </source>
</evidence>
<keyword evidence="2" id="KW-0489">Methyltransferase</keyword>
<gene>
    <name evidence="2" type="ORF">MBBAR_17c00280</name>
</gene>
<dbReference type="InterPro" id="IPR029063">
    <property type="entry name" value="SAM-dependent_MTases_sf"/>
</dbReference>
<accession>A0A1V6N112</accession>
<protein>
    <submittedName>
        <fullName evidence="2">Putative methyltransferase</fullName>
    </submittedName>
</protein>
<proteinExistence type="predicted"/>
<dbReference type="InterPro" id="IPR041698">
    <property type="entry name" value="Methyltransf_25"/>
</dbReference>
<dbReference type="Proteomes" id="UP000191661">
    <property type="component" value="Unassembled WGS sequence"/>
</dbReference>
<dbReference type="EMBL" id="JXMW01000017">
    <property type="protein sequence ID" value="OQD58388.1"/>
    <property type="molecule type" value="Genomic_DNA"/>
</dbReference>
<name>A0A1V6N112_METAZ</name>